<evidence type="ECO:0000259" key="2">
    <source>
        <dbReference type="Pfam" id="PF13439"/>
    </source>
</evidence>
<dbReference type="Pfam" id="PF00534">
    <property type="entry name" value="Glycos_transf_1"/>
    <property type="match status" value="1"/>
</dbReference>
<evidence type="ECO:0000313" key="4">
    <source>
        <dbReference type="Proteomes" id="UP000626244"/>
    </source>
</evidence>
<evidence type="ECO:0000259" key="1">
    <source>
        <dbReference type="Pfam" id="PF00534"/>
    </source>
</evidence>
<keyword evidence="4" id="KW-1185">Reference proteome</keyword>
<sequence length="579" mass="65331">MKILMVCTENLPVPPVLGGAIQTYISGSLPYLSKSHDITIMGINDPTLPDEEIIDGVKYIRVPGKVLELYREGVVEYINSNQFDLIHIFNRPRLVLPIRKVAPNAKITLSMHNDMFNLGKIDPEEAKLVIEEVSNIVTVSDYVGNVIRELYPEASNKIRTIYSGVDSDRFLPGNNSKMSGIRDTLRREYGLENKTVILFAGRLSENKGVDRLIRALPQLSKTFKDLALVIVGSNWFSQNNVTDYVAYIRAISKKQEVPVVTTGFVSPFEMQNWFAVADIFVCTSLWQEPLARVHYEAMAAGLPIVTTARGGNPEVIIPGENGLIVENPEDPSEFATKITEILSNKSLMRSMSNRGRELAVSKYTWSRVGNEILDVWNRSEFVSTVTSEQLEQYESKLVFKTAAPVQTNKNIPTVSEENQVNENNEIKEIKIEKELETVGKQPIQERVIETVAKQPIQEKVIETVGKQPIQERVIETVAMMQSFEEKILEALVKQSIRSNKVQGKQTVQIRDVTNVNPRTLRKIRSITDRVIANTNAVVEVIDVNTMKETRNELNTQINHQKGLRKISSVTEQHNKKFIS</sequence>
<proteinExistence type="predicted"/>
<dbReference type="GO" id="GO:0016757">
    <property type="term" value="F:glycosyltransferase activity"/>
    <property type="evidence" value="ECO:0007669"/>
    <property type="project" value="InterPro"/>
</dbReference>
<dbReference type="InterPro" id="IPR028098">
    <property type="entry name" value="Glyco_trans_4-like_N"/>
</dbReference>
<dbReference type="InterPro" id="IPR001296">
    <property type="entry name" value="Glyco_trans_1"/>
</dbReference>
<dbReference type="Gene3D" id="3.40.50.2000">
    <property type="entry name" value="Glycogen Phosphorylase B"/>
    <property type="match status" value="2"/>
</dbReference>
<dbReference type="Proteomes" id="UP000626244">
    <property type="component" value="Unassembled WGS sequence"/>
</dbReference>
<organism evidence="3 4">
    <name type="scientific">Gottfriedia solisilvae</name>
    <dbReference type="NCBI Taxonomy" id="1516104"/>
    <lineage>
        <taxon>Bacteria</taxon>
        <taxon>Bacillati</taxon>
        <taxon>Bacillota</taxon>
        <taxon>Bacilli</taxon>
        <taxon>Bacillales</taxon>
        <taxon>Bacillaceae</taxon>
        <taxon>Gottfriedia</taxon>
    </lineage>
</organism>
<gene>
    <name evidence="3" type="ORF">GCM10007380_24780</name>
</gene>
<dbReference type="CDD" id="cd03801">
    <property type="entry name" value="GT4_PimA-like"/>
    <property type="match status" value="1"/>
</dbReference>
<feature type="domain" description="Glycosyltransferase subfamily 4-like N-terminal" evidence="2">
    <location>
        <begin position="33"/>
        <end position="169"/>
    </location>
</feature>
<dbReference type="RefSeq" id="WP_088000055.1">
    <property type="nucleotide sequence ID" value="NZ_BMHB01000001.1"/>
</dbReference>
<accession>A0A8J3AI37</accession>
<name>A0A8J3AI37_9BACI</name>
<dbReference type="Pfam" id="PF13439">
    <property type="entry name" value="Glyco_transf_4"/>
    <property type="match status" value="1"/>
</dbReference>
<dbReference type="PANTHER" id="PTHR12526:SF638">
    <property type="entry name" value="SPORE COAT PROTEIN SA"/>
    <property type="match status" value="1"/>
</dbReference>
<dbReference type="EMBL" id="BMHB01000001">
    <property type="protein sequence ID" value="GGI14803.1"/>
    <property type="molecule type" value="Genomic_DNA"/>
</dbReference>
<dbReference type="SUPFAM" id="SSF53756">
    <property type="entry name" value="UDP-Glycosyltransferase/glycogen phosphorylase"/>
    <property type="match status" value="1"/>
</dbReference>
<comment type="caution">
    <text evidence="3">The sequence shown here is derived from an EMBL/GenBank/DDBJ whole genome shotgun (WGS) entry which is preliminary data.</text>
</comment>
<dbReference type="PANTHER" id="PTHR12526">
    <property type="entry name" value="GLYCOSYLTRANSFERASE"/>
    <property type="match status" value="1"/>
</dbReference>
<evidence type="ECO:0000313" key="3">
    <source>
        <dbReference type="EMBL" id="GGI14803.1"/>
    </source>
</evidence>
<dbReference type="AlphaFoldDB" id="A0A8J3AI37"/>
<dbReference type="OrthoDB" id="139410at2"/>
<reference evidence="4" key="1">
    <citation type="journal article" date="2019" name="Int. J. Syst. Evol. Microbiol.">
        <title>The Global Catalogue of Microorganisms (GCM) 10K type strain sequencing project: providing services to taxonomists for standard genome sequencing and annotation.</title>
        <authorList>
            <consortium name="The Broad Institute Genomics Platform"/>
            <consortium name="The Broad Institute Genome Sequencing Center for Infectious Disease"/>
            <person name="Wu L."/>
            <person name="Ma J."/>
        </authorList>
    </citation>
    <scope>NUCLEOTIDE SEQUENCE [LARGE SCALE GENOMIC DNA]</scope>
    <source>
        <strain evidence="4">CGMCC 1.14993</strain>
    </source>
</reference>
<protein>
    <submittedName>
        <fullName evidence="3">Uncharacterized protein</fullName>
    </submittedName>
</protein>
<feature type="domain" description="Glycosyl transferase family 1" evidence="1">
    <location>
        <begin position="182"/>
        <end position="357"/>
    </location>
</feature>